<dbReference type="EMBL" id="SACO01000009">
    <property type="protein sequence ID" value="RVU04259.1"/>
    <property type="molecule type" value="Genomic_DNA"/>
</dbReference>
<dbReference type="SUPFAM" id="SSF53756">
    <property type="entry name" value="UDP-Glycosyltransferase/glycogen phosphorylase"/>
    <property type="match status" value="1"/>
</dbReference>
<proteinExistence type="predicted"/>
<accession>A0A437N2V7</accession>
<dbReference type="PANTHER" id="PTHR12526">
    <property type="entry name" value="GLYCOSYLTRANSFERASE"/>
    <property type="match status" value="1"/>
</dbReference>
<dbReference type="OrthoDB" id="9790710at2"/>
<keyword evidence="3" id="KW-0808">Transferase</keyword>
<reference evidence="3 4" key="1">
    <citation type="submission" date="2019-01" db="EMBL/GenBank/DDBJ databases">
        <authorList>
            <person name="Chen W.-M."/>
        </authorList>
    </citation>
    <scope>NUCLEOTIDE SEQUENCE [LARGE SCALE GENOMIC DNA]</scope>
    <source>
        <strain evidence="3 4">FSY-9</strain>
    </source>
</reference>
<feature type="domain" description="Glycosyl transferase family 1" evidence="1">
    <location>
        <begin position="198"/>
        <end position="355"/>
    </location>
</feature>
<evidence type="ECO:0000313" key="4">
    <source>
        <dbReference type="Proteomes" id="UP000282837"/>
    </source>
</evidence>
<feature type="domain" description="Glycosyltransferase subfamily 4-like N-terminal" evidence="2">
    <location>
        <begin position="15"/>
        <end position="162"/>
    </location>
</feature>
<evidence type="ECO:0000259" key="1">
    <source>
        <dbReference type="Pfam" id="PF00534"/>
    </source>
</evidence>
<dbReference type="Pfam" id="PF13579">
    <property type="entry name" value="Glyco_trans_4_4"/>
    <property type="match status" value="1"/>
</dbReference>
<organism evidence="3 4">
    <name type="scientific">Novosphingobium umbonatum</name>
    <dbReference type="NCBI Taxonomy" id="1908524"/>
    <lineage>
        <taxon>Bacteria</taxon>
        <taxon>Pseudomonadati</taxon>
        <taxon>Pseudomonadota</taxon>
        <taxon>Alphaproteobacteria</taxon>
        <taxon>Sphingomonadales</taxon>
        <taxon>Sphingomonadaceae</taxon>
        <taxon>Novosphingobium</taxon>
    </lineage>
</organism>
<dbReference type="Pfam" id="PF00534">
    <property type="entry name" value="Glycos_transf_1"/>
    <property type="match status" value="1"/>
</dbReference>
<evidence type="ECO:0000259" key="2">
    <source>
        <dbReference type="Pfam" id="PF13579"/>
    </source>
</evidence>
<dbReference type="AlphaFoldDB" id="A0A437N2V7"/>
<comment type="caution">
    <text evidence="3">The sequence shown here is derived from an EMBL/GenBank/DDBJ whole genome shotgun (WGS) entry which is preliminary data.</text>
</comment>
<dbReference type="GO" id="GO:0016757">
    <property type="term" value="F:glycosyltransferase activity"/>
    <property type="evidence" value="ECO:0007669"/>
    <property type="project" value="InterPro"/>
</dbReference>
<dbReference type="Gene3D" id="3.40.50.2000">
    <property type="entry name" value="Glycogen Phosphorylase B"/>
    <property type="match status" value="2"/>
</dbReference>
<gene>
    <name evidence="3" type="ORF">EOE18_12230</name>
</gene>
<dbReference type="InterPro" id="IPR028098">
    <property type="entry name" value="Glyco_trans_4-like_N"/>
</dbReference>
<keyword evidence="4" id="KW-1185">Reference proteome</keyword>
<dbReference type="InterPro" id="IPR001296">
    <property type="entry name" value="Glyco_trans_1"/>
</dbReference>
<dbReference type="RefSeq" id="WP_127709914.1">
    <property type="nucleotide sequence ID" value="NZ_SACO01000009.1"/>
</dbReference>
<evidence type="ECO:0000313" key="3">
    <source>
        <dbReference type="EMBL" id="RVU04259.1"/>
    </source>
</evidence>
<dbReference type="Proteomes" id="UP000282837">
    <property type="component" value="Unassembled WGS sequence"/>
</dbReference>
<sequence>MKILHILETAFLEAGGPIEAARNMGIVWTRNGHSHDIVCLDPKGPMSLPDYPGTITALGVPRGKTLGAAYRYSPDFVPWLRENAPKYDAVIVSGLWRYQTRGALVALRDLGIPYFCFCHGMLDPWFRRRYPLKHLIKQVSWWLAEGPLLAGARRVLFTCEEEGIVCDKAFWPYRLNGISGGYGTSDVKGDPDSQIAAFRAHLPSLGDKRYLLFLSRIHEKKGCDLLVQAFADVAATDPDLQLVIAGPDQVGLVAVLQAQAQKLGIADRLHFPGMLKGDLKYGAFRAAEAFVLPSHQENFGIVVAEALACNTPVLISNKVNIWREILADGAGIVEPDDQAGTTRLLRRWLEMTPLDRKNLVDRTRPCFLKRFHIDQVALSILEIIQKYSA</sequence>
<name>A0A437N2V7_9SPHN</name>
<protein>
    <submittedName>
        <fullName evidence="3">Glycosyltransferase</fullName>
    </submittedName>
</protein>